<accession>A0A1G2CES5</accession>
<comment type="caution">
    <text evidence="2">The sequence shown here is derived from an EMBL/GenBank/DDBJ whole genome shotgun (WGS) entry which is preliminary data.</text>
</comment>
<dbReference type="InterPro" id="IPR011990">
    <property type="entry name" value="TPR-like_helical_dom_sf"/>
</dbReference>
<name>A0A1G2CES5_9BACT</name>
<dbReference type="EMBL" id="MHKY01000016">
    <property type="protein sequence ID" value="OGY99150.1"/>
    <property type="molecule type" value="Genomic_DNA"/>
</dbReference>
<dbReference type="AlphaFoldDB" id="A0A1G2CES5"/>
<dbReference type="SUPFAM" id="SSF48452">
    <property type="entry name" value="TPR-like"/>
    <property type="match status" value="1"/>
</dbReference>
<organism evidence="2 3">
    <name type="scientific">Candidatus Liptonbacteria bacterium RIFCSPHIGHO2_12_FULL_60_13</name>
    <dbReference type="NCBI Taxonomy" id="1798648"/>
    <lineage>
        <taxon>Bacteria</taxon>
        <taxon>Candidatus Liptoniibacteriota</taxon>
    </lineage>
</organism>
<gene>
    <name evidence="2" type="ORF">A3E09_00885</name>
</gene>
<sequence>MAKQRRIAILLALAVVLLGVGMGMEGMRLWEARMLNRAAQSGEIAAAEGDLPLEALFSRAYWLKRYGRFDSAAQKYNELRDRGDDGFRSGLHYNLGNVYLGQGVATRKGSFILLAEESYRDALAADPGAKDAKYNLARIIKIKREAAKKEGKKKEKKEESPQGWRFAPGRRGDNP</sequence>
<evidence type="ECO:0008006" key="4">
    <source>
        <dbReference type="Google" id="ProtNLM"/>
    </source>
</evidence>
<evidence type="ECO:0000313" key="3">
    <source>
        <dbReference type="Proteomes" id="UP000178796"/>
    </source>
</evidence>
<evidence type="ECO:0000256" key="1">
    <source>
        <dbReference type="SAM" id="MobiDB-lite"/>
    </source>
</evidence>
<dbReference type="Proteomes" id="UP000178796">
    <property type="component" value="Unassembled WGS sequence"/>
</dbReference>
<protein>
    <recommendedName>
        <fullName evidence="4">Tetratricopeptide repeat-like domain-containing protein</fullName>
    </recommendedName>
</protein>
<feature type="region of interest" description="Disordered" evidence="1">
    <location>
        <begin position="147"/>
        <end position="175"/>
    </location>
</feature>
<proteinExistence type="predicted"/>
<evidence type="ECO:0000313" key="2">
    <source>
        <dbReference type="EMBL" id="OGY99150.1"/>
    </source>
</evidence>
<feature type="compositionally biased region" description="Basic and acidic residues" evidence="1">
    <location>
        <begin position="147"/>
        <end position="160"/>
    </location>
</feature>
<dbReference type="Gene3D" id="1.25.40.10">
    <property type="entry name" value="Tetratricopeptide repeat domain"/>
    <property type="match status" value="1"/>
</dbReference>
<reference evidence="2 3" key="1">
    <citation type="journal article" date="2016" name="Nat. Commun.">
        <title>Thousands of microbial genomes shed light on interconnected biogeochemical processes in an aquifer system.</title>
        <authorList>
            <person name="Anantharaman K."/>
            <person name="Brown C.T."/>
            <person name="Hug L.A."/>
            <person name="Sharon I."/>
            <person name="Castelle C.J."/>
            <person name="Probst A.J."/>
            <person name="Thomas B.C."/>
            <person name="Singh A."/>
            <person name="Wilkins M.J."/>
            <person name="Karaoz U."/>
            <person name="Brodie E.L."/>
            <person name="Williams K.H."/>
            <person name="Hubbard S.S."/>
            <person name="Banfield J.F."/>
        </authorList>
    </citation>
    <scope>NUCLEOTIDE SEQUENCE [LARGE SCALE GENOMIC DNA]</scope>
</reference>